<keyword evidence="3" id="KW-1185">Reference proteome</keyword>
<evidence type="ECO:0000256" key="1">
    <source>
        <dbReference type="ARBA" id="ARBA00007980"/>
    </source>
</evidence>
<dbReference type="AlphaFoldDB" id="A0A507EDB7"/>
<comment type="caution">
    <text evidence="2">The sequence shown here is derived from an EMBL/GenBank/DDBJ whole genome shotgun (WGS) entry which is preliminary data.</text>
</comment>
<dbReference type="Gene3D" id="2.20.25.10">
    <property type="match status" value="1"/>
</dbReference>
<evidence type="ECO:0000313" key="2">
    <source>
        <dbReference type="EMBL" id="TPX61811.1"/>
    </source>
</evidence>
<dbReference type="Pfam" id="PF03966">
    <property type="entry name" value="Trm112p"/>
    <property type="match status" value="1"/>
</dbReference>
<organism evidence="2 3">
    <name type="scientific">Chytriomyces confervae</name>
    <dbReference type="NCBI Taxonomy" id="246404"/>
    <lineage>
        <taxon>Eukaryota</taxon>
        <taxon>Fungi</taxon>
        <taxon>Fungi incertae sedis</taxon>
        <taxon>Chytridiomycota</taxon>
        <taxon>Chytridiomycota incertae sedis</taxon>
        <taxon>Chytridiomycetes</taxon>
        <taxon>Chytridiales</taxon>
        <taxon>Chytriomycetaceae</taxon>
        <taxon>Chytriomyces</taxon>
    </lineage>
</organism>
<comment type="similarity">
    <text evidence="1">Belongs to the TRM112 family.</text>
</comment>
<evidence type="ECO:0008006" key="4">
    <source>
        <dbReference type="Google" id="ProtNLM"/>
    </source>
</evidence>
<reference evidence="2 3" key="1">
    <citation type="journal article" date="2019" name="Sci. Rep.">
        <title>Comparative genomics of chytrid fungi reveal insights into the obligate biotrophic and pathogenic lifestyle of Synchytrium endobioticum.</title>
        <authorList>
            <person name="van de Vossenberg B.T.L.H."/>
            <person name="Warris S."/>
            <person name="Nguyen H.D.T."/>
            <person name="van Gent-Pelzer M.P.E."/>
            <person name="Joly D.L."/>
            <person name="van de Geest H.C."/>
            <person name="Bonants P.J.M."/>
            <person name="Smith D.S."/>
            <person name="Levesque C.A."/>
            <person name="van der Lee T.A.J."/>
        </authorList>
    </citation>
    <scope>NUCLEOTIDE SEQUENCE [LARGE SCALE GENOMIC DNA]</scope>
    <source>
        <strain evidence="2 3">CBS 675.73</strain>
    </source>
</reference>
<dbReference type="CDD" id="cd21089">
    <property type="entry name" value="Trm112-like"/>
    <property type="match status" value="1"/>
</dbReference>
<sequence length="114" mass="13053">MLMCHVKGCSTDNFPLRIEDAEMEQVEVEFNEDFCRRLINKIDWPAFVQTAFALGLDQLPAALPDDLDEEFLQRIHKLALETKLKAGRMVCNGCKHVYLITDGIPNMLLQETEV</sequence>
<dbReference type="STRING" id="246404.A0A507EDB7"/>
<evidence type="ECO:0000313" key="3">
    <source>
        <dbReference type="Proteomes" id="UP000320333"/>
    </source>
</evidence>
<dbReference type="GO" id="GO:0046982">
    <property type="term" value="F:protein heterodimerization activity"/>
    <property type="evidence" value="ECO:0007669"/>
    <property type="project" value="InterPro"/>
</dbReference>
<dbReference type="SUPFAM" id="SSF158997">
    <property type="entry name" value="Trm112p-like"/>
    <property type="match status" value="1"/>
</dbReference>
<accession>A0A507EDB7</accession>
<dbReference type="PANTHER" id="PTHR12773:SF0">
    <property type="entry name" value="MULTIFUNCTIONAL METHYLTRANSFERASE SUBUNIT TRM112-LIKE PROTEIN"/>
    <property type="match status" value="1"/>
</dbReference>
<protein>
    <recommendedName>
        <fullName evidence="4">Trm112p-domain-containing protein</fullName>
    </recommendedName>
</protein>
<dbReference type="EMBL" id="QEAP01000655">
    <property type="protein sequence ID" value="TPX61811.1"/>
    <property type="molecule type" value="Genomic_DNA"/>
</dbReference>
<name>A0A507EDB7_9FUNG</name>
<dbReference type="InterPro" id="IPR005651">
    <property type="entry name" value="Trm112-like"/>
</dbReference>
<dbReference type="Proteomes" id="UP000320333">
    <property type="component" value="Unassembled WGS sequence"/>
</dbReference>
<gene>
    <name evidence="2" type="ORF">CcCBS67573_g08883</name>
</gene>
<dbReference type="InterPro" id="IPR039127">
    <property type="entry name" value="Trm112"/>
</dbReference>
<dbReference type="PANTHER" id="PTHR12773">
    <property type="entry name" value="UPF0315 PROTEIN-RELATED"/>
    <property type="match status" value="1"/>
</dbReference>
<dbReference type="GO" id="GO:0030488">
    <property type="term" value="P:tRNA methylation"/>
    <property type="evidence" value="ECO:0007669"/>
    <property type="project" value="TreeGrafter"/>
</dbReference>
<dbReference type="GO" id="GO:0070476">
    <property type="term" value="P:rRNA (guanine-N7)-methylation"/>
    <property type="evidence" value="ECO:0007669"/>
    <property type="project" value="TreeGrafter"/>
</dbReference>
<proteinExistence type="inferred from homology"/>
<dbReference type="OrthoDB" id="2187549at2759"/>